<protein>
    <submittedName>
        <fullName evidence="1">Uncharacterized protein</fullName>
    </submittedName>
</protein>
<sequence length="30" mass="3384">MERPRKTAKLIMDFICAQQGIDSTSSKKLS</sequence>
<dbReference type="EMBL" id="GBXM01097993">
    <property type="protein sequence ID" value="JAH10584.1"/>
    <property type="molecule type" value="Transcribed_RNA"/>
</dbReference>
<organism evidence="1">
    <name type="scientific">Anguilla anguilla</name>
    <name type="common">European freshwater eel</name>
    <name type="synonym">Muraena anguilla</name>
    <dbReference type="NCBI Taxonomy" id="7936"/>
    <lineage>
        <taxon>Eukaryota</taxon>
        <taxon>Metazoa</taxon>
        <taxon>Chordata</taxon>
        <taxon>Craniata</taxon>
        <taxon>Vertebrata</taxon>
        <taxon>Euteleostomi</taxon>
        <taxon>Actinopterygii</taxon>
        <taxon>Neopterygii</taxon>
        <taxon>Teleostei</taxon>
        <taxon>Anguilliformes</taxon>
        <taxon>Anguillidae</taxon>
        <taxon>Anguilla</taxon>
    </lineage>
</organism>
<evidence type="ECO:0000313" key="1">
    <source>
        <dbReference type="EMBL" id="JAH10584.1"/>
    </source>
</evidence>
<reference evidence="1" key="2">
    <citation type="journal article" date="2015" name="Fish Shellfish Immunol.">
        <title>Early steps in the European eel (Anguilla anguilla)-Vibrio vulnificus interaction in the gills: Role of the RtxA13 toxin.</title>
        <authorList>
            <person name="Callol A."/>
            <person name="Pajuelo D."/>
            <person name="Ebbesson L."/>
            <person name="Teles M."/>
            <person name="MacKenzie S."/>
            <person name="Amaro C."/>
        </authorList>
    </citation>
    <scope>NUCLEOTIDE SEQUENCE</scope>
</reference>
<name>A0A0E9Q1G0_ANGAN</name>
<dbReference type="AlphaFoldDB" id="A0A0E9Q1G0"/>
<reference evidence="1" key="1">
    <citation type="submission" date="2014-11" db="EMBL/GenBank/DDBJ databases">
        <authorList>
            <person name="Amaro Gonzalez C."/>
        </authorList>
    </citation>
    <scope>NUCLEOTIDE SEQUENCE</scope>
</reference>
<accession>A0A0E9Q1G0</accession>
<proteinExistence type="predicted"/>